<protein>
    <submittedName>
        <fullName evidence="1">DUF192 domain-containing protein</fullName>
    </submittedName>
</protein>
<keyword evidence="2" id="KW-1185">Reference proteome</keyword>
<evidence type="ECO:0000313" key="1">
    <source>
        <dbReference type="EMBL" id="MFC3146126.1"/>
    </source>
</evidence>
<dbReference type="EMBL" id="JBHRTI010000002">
    <property type="protein sequence ID" value="MFC3146126.1"/>
    <property type="molecule type" value="Genomic_DNA"/>
</dbReference>
<reference evidence="2" key="1">
    <citation type="journal article" date="2019" name="Int. J. Syst. Evol. Microbiol.">
        <title>The Global Catalogue of Microorganisms (GCM) 10K type strain sequencing project: providing services to taxonomists for standard genome sequencing and annotation.</title>
        <authorList>
            <consortium name="The Broad Institute Genomics Platform"/>
            <consortium name="The Broad Institute Genome Sequencing Center for Infectious Disease"/>
            <person name="Wu L."/>
            <person name="Ma J."/>
        </authorList>
    </citation>
    <scope>NUCLEOTIDE SEQUENCE [LARGE SCALE GENOMIC DNA]</scope>
    <source>
        <strain evidence="2">KCTC 52168</strain>
    </source>
</reference>
<comment type="caution">
    <text evidence="1">The sequence shown here is derived from an EMBL/GenBank/DDBJ whole genome shotgun (WGS) entry which is preliminary data.</text>
</comment>
<dbReference type="Proteomes" id="UP001595556">
    <property type="component" value="Unassembled WGS sequence"/>
</dbReference>
<dbReference type="Gene3D" id="2.60.120.1140">
    <property type="entry name" value="Protein of unknown function DUF192"/>
    <property type="match status" value="1"/>
</dbReference>
<dbReference type="RefSeq" id="WP_377300413.1">
    <property type="nucleotide sequence ID" value="NZ_CP180191.1"/>
</dbReference>
<accession>A0ABV7H3B4</accession>
<sequence>MAHHAASRWWLHGNWHRASVLRVLMILNPSSLSLLSELRRVLLRAALFACLLAPSAEALAQSNAMPTIQLRAGMHLIQAEVAANDADRQRGLMFRDKLGPQQGMVFLFDLRAVHCMWMKNTLIPLSVAFLDDDGVILNIEDMQPQTEKSHCAAKPARFALEMNQGWFKQRGIRPGTRIDGVDRLFKSR</sequence>
<gene>
    <name evidence="1" type="ORF">ACFOEN_00560</name>
</gene>
<dbReference type="Pfam" id="PF02643">
    <property type="entry name" value="DUF192"/>
    <property type="match status" value="1"/>
</dbReference>
<dbReference type="InterPro" id="IPR003795">
    <property type="entry name" value="DUF192"/>
</dbReference>
<evidence type="ECO:0000313" key="2">
    <source>
        <dbReference type="Proteomes" id="UP001595556"/>
    </source>
</evidence>
<dbReference type="PANTHER" id="PTHR37953">
    <property type="entry name" value="UPF0127 PROTEIN MJ1496"/>
    <property type="match status" value="1"/>
</dbReference>
<name>A0ABV7H3B4_9BURK</name>
<dbReference type="PANTHER" id="PTHR37953:SF1">
    <property type="entry name" value="UPF0127 PROTEIN MJ1496"/>
    <property type="match status" value="1"/>
</dbReference>
<dbReference type="InterPro" id="IPR038695">
    <property type="entry name" value="Saro_0823-like_sf"/>
</dbReference>
<proteinExistence type="predicted"/>
<organism evidence="1 2">
    <name type="scientific">Piscinibacterium candidicorallinum</name>
    <dbReference type="NCBI Taxonomy" id="1793872"/>
    <lineage>
        <taxon>Bacteria</taxon>
        <taxon>Pseudomonadati</taxon>
        <taxon>Pseudomonadota</taxon>
        <taxon>Betaproteobacteria</taxon>
        <taxon>Burkholderiales</taxon>
        <taxon>Piscinibacterium</taxon>
    </lineage>
</organism>